<organism evidence="1 2">
    <name type="scientific">Candidatus Afipia apatlaquensis</name>
    <dbReference type="NCBI Taxonomy" id="2712852"/>
    <lineage>
        <taxon>Bacteria</taxon>
        <taxon>Pseudomonadati</taxon>
        <taxon>Pseudomonadota</taxon>
        <taxon>Alphaproteobacteria</taxon>
        <taxon>Hyphomicrobiales</taxon>
        <taxon>Nitrobacteraceae</taxon>
        <taxon>Afipia</taxon>
    </lineage>
</organism>
<keyword evidence="2" id="KW-1185">Reference proteome</keyword>
<gene>
    <name evidence="1" type="ORF">G4V63_13400</name>
</gene>
<dbReference type="AlphaFoldDB" id="A0A7C9VLA0"/>
<protein>
    <submittedName>
        <fullName evidence="1">Uncharacterized protein</fullName>
    </submittedName>
</protein>
<name>A0A7C9VLA0_9BRAD</name>
<evidence type="ECO:0000313" key="1">
    <source>
        <dbReference type="EMBL" id="NGX96172.1"/>
    </source>
</evidence>
<proteinExistence type="predicted"/>
<dbReference type="EMBL" id="JAAMRR010000704">
    <property type="protein sequence ID" value="NGX96172.1"/>
    <property type="molecule type" value="Genomic_DNA"/>
</dbReference>
<feature type="non-terminal residue" evidence="1">
    <location>
        <position position="1"/>
    </location>
</feature>
<accession>A0A7C9VLA0</accession>
<comment type="caution">
    <text evidence="1">The sequence shown here is derived from an EMBL/GenBank/DDBJ whole genome shotgun (WGS) entry which is preliminary data.</text>
</comment>
<sequence>NGWNLATTLMVCVVVFHADGGNFGVMTAAEYDGDPSAVIHEFDPFQP</sequence>
<evidence type="ECO:0000313" key="2">
    <source>
        <dbReference type="Proteomes" id="UP000480266"/>
    </source>
</evidence>
<reference evidence="1" key="1">
    <citation type="submission" date="2020-02" db="EMBL/GenBank/DDBJ databases">
        <title>Draft genome sequence of Candidatus Afipia apatlaquensis IBT-C3, a potential strain for decolorization of textile dyes.</title>
        <authorList>
            <person name="Sanchez-Reyes A."/>
            <person name="Breton-Deval L."/>
            <person name="Mangelson H."/>
            <person name="Sanchez-Flores A."/>
        </authorList>
    </citation>
    <scope>NUCLEOTIDE SEQUENCE [LARGE SCALE GENOMIC DNA]</scope>
    <source>
        <strain evidence="1">IBT-C3</strain>
    </source>
</reference>
<dbReference type="Proteomes" id="UP000480266">
    <property type="component" value="Unassembled WGS sequence"/>
</dbReference>